<dbReference type="EMBL" id="QMRA01000064">
    <property type="protein sequence ID" value="RLE53474.1"/>
    <property type="molecule type" value="Genomic_DNA"/>
</dbReference>
<protein>
    <submittedName>
        <fullName evidence="1">Uncharacterized protein</fullName>
    </submittedName>
</protein>
<comment type="caution">
    <text evidence="1">The sequence shown here is derived from an EMBL/GenBank/DDBJ whole genome shotgun (WGS) entry which is preliminary data.</text>
</comment>
<sequence>KAYWGDTVQISGRLITSRGAPLSGRIVMLYLDGIYVTFGITDSSGTFSFTYQIPEGATTGPRTFEVRFDGDRNYLPAQGSVTIIIPSFLLYTSPRFLRIPVGGYDYVSVYVVDSYGYDKPVRVVVKNAPSWLKIKYLGSSEGYPTFRCNILFSPKIAGRAYVEIVAIGDDGQEKSTTVRVISYFEPSFEISVTPFTQSTLQGGSAVFNVTIKPINGYSGKIYLSLLASNLQALAEFSSNPVYVSSSTVELSLMVKVDEKASPSIYELKVEGNDGSIVRQSNNFYLNVLEAPQPIFDLKVYPKNQSVPIGESVKYYVNVTSINNFTGYVQLEIENPPINFNFTFSENPVLLNPNEFKLILLTVKVGEGSEMGYYNLTLTASSVDYTKTDHFGVTVIKYPAKVELYYIHWPTRKWLPEDTFLPFEAVGVLVNYTPNNLITIEFPDEIVYPKYNSSIQVYTNSSGLAQAVFLLNGPYGTFGVYNITVRNNVGEIIGKTFITIDGASLSYTAKNYFSQSILIFNITWATSGRIIKNRGGTLEVELILPSNISLRSPPVLDNGSIIMYAPYLDVEAHLPARLCYAGSSVNVYENSTSIAECLVHFRSVAAHLLSSNCSDFYYQVKVQTYYRYTLEPASNITVALLAFDEEGTLLAIVKGSTNDVGIIDLVLNVPFIRHFQIKLLCADSSEKWVTCCKWADTTISIEDVSVIISAHQYKSVIMIKLASLCSLMDLSCNVHITVYDYAMQPKLNIQLPIIIHHGEIELLPVNVGNIDAAYLEVEVSYNGVVISRVLRKIGGA</sequence>
<proteinExistence type="predicted"/>
<reference evidence="1 2" key="1">
    <citation type="submission" date="2018-06" db="EMBL/GenBank/DDBJ databases">
        <title>Extensive metabolic versatility and redundancy in microbially diverse, dynamic hydrothermal sediments.</title>
        <authorList>
            <person name="Dombrowski N."/>
            <person name="Teske A."/>
            <person name="Baker B.J."/>
        </authorList>
    </citation>
    <scope>NUCLEOTIDE SEQUENCE [LARGE SCALE GENOMIC DNA]</scope>
    <source>
        <strain evidence="1">B20_G2</strain>
    </source>
</reference>
<feature type="non-terminal residue" evidence="1">
    <location>
        <position position="1"/>
    </location>
</feature>
<evidence type="ECO:0000313" key="1">
    <source>
        <dbReference type="EMBL" id="RLE53474.1"/>
    </source>
</evidence>
<name>A0A497F1J4_9CREN</name>
<organism evidence="1 2">
    <name type="scientific">Thermoproteota archaeon</name>
    <dbReference type="NCBI Taxonomy" id="2056631"/>
    <lineage>
        <taxon>Archaea</taxon>
        <taxon>Thermoproteota</taxon>
    </lineage>
</organism>
<accession>A0A497F1J4</accession>
<dbReference type="Proteomes" id="UP000269499">
    <property type="component" value="Unassembled WGS sequence"/>
</dbReference>
<evidence type="ECO:0000313" key="2">
    <source>
        <dbReference type="Proteomes" id="UP000269499"/>
    </source>
</evidence>
<dbReference type="AlphaFoldDB" id="A0A497F1J4"/>
<gene>
    <name evidence="1" type="ORF">DRJ26_03285</name>
</gene>